<protein>
    <recommendedName>
        <fullName evidence="2">CARD domain-containing protein</fullName>
    </recommendedName>
</protein>
<feature type="region of interest" description="Disordered" evidence="1">
    <location>
        <begin position="81"/>
        <end position="103"/>
    </location>
</feature>
<sequence>EKLLKVRSEFVRRVSEEILTQLLDGLETEGVFNRLEKRDILVKNQTRASSTIDAVMRKGSRACEMMIQQLQLLDPALSDQLGLSSDCPDPGQPNRNAALFNSK</sequence>
<dbReference type="GeneTree" id="ENSGT00940000176940"/>
<accession>A0A3B3TS70</accession>
<evidence type="ECO:0000313" key="3">
    <source>
        <dbReference type="Ensembl" id="ENSPLAP00000003216.1"/>
    </source>
</evidence>
<dbReference type="STRING" id="48699.ENSPLAP00000003216"/>
<feature type="compositionally biased region" description="Polar residues" evidence="1">
    <location>
        <begin position="93"/>
        <end position="103"/>
    </location>
</feature>
<reference evidence="3" key="1">
    <citation type="submission" date="2025-08" db="UniProtKB">
        <authorList>
            <consortium name="Ensembl"/>
        </authorList>
    </citation>
    <scope>IDENTIFICATION</scope>
</reference>
<dbReference type="Gene3D" id="1.10.533.10">
    <property type="entry name" value="Death Domain, Fas"/>
    <property type="match status" value="1"/>
</dbReference>
<evidence type="ECO:0000259" key="2">
    <source>
        <dbReference type="PROSITE" id="PS50209"/>
    </source>
</evidence>
<reference evidence="3" key="2">
    <citation type="submission" date="2025-09" db="UniProtKB">
        <authorList>
            <consortium name="Ensembl"/>
        </authorList>
    </citation>
    <scope>IDENTIFICATION</scope>
</reference>
<dbReference type="Pfam" id="PF00619">
    <property type="entry name" value="CARD"/>
    <property type="match status" value="1"/>
</dbReference>
<dbReference type="Proteomes" id="UP000261500">
    <property type="component" value="Unplaced"/>
</dbReference>
<dbReference type="InterPro" id="IPR001315">
    <property type="entry name" value="CARD"/>
</dbReference>
<organism evidence="3 4">
    <name type="scientific">Poecilia latipinna</name>
    <name type="common">sailfin molly</name>
    <dbReference type="NCBI Taxonomy" id="48699"/>
    <lineage>
        <taxon>Eukaryota</taxon>
        <taxon>Metazoa</taxon>
        <taxon>Chordata</taxon>
        <taxon>Craniata</taxon>
        <taxon>Vertebrata</taxon>
        <taxon>Euteleostomi</taxon>
        <taxon>Actinopterygii</taxon>
        <taxon>Neopterygii</taxon>
        <taxon>Teleostei</taxon>
        <taxon>Neoteleostei</taxon>
        <taxon>Acanthomorphata</taxon>
        <taxon>Ovalentaria</taxon>
        <taxon>Atherinomorphae</taxon>
        <taxon>Cyprinodontiformes</taxon>
        <taxon>Poeciliidae</taxon>
        <taxon>Poeciliinae</taxon>
        <taxon>Poecilia</taxon>
    </lineage>
</organism>
<keyword evidence="4" id="KW-1185">Reference proteome</keyword>
<evidence type="ECO:0000313" key="4">
    <source>
        <dbReference type="Proteomes" id="UP000261500"/>
    </source>
</evidence>
<dbReference type="AlphaFoldDB" id="A0A3B3TS70"/>
<dbReference type="Ensembl" id="ENSPLAT00000011747.1">
    <property type="protein sequence ID" value="ENSPLAP00000003216.1"/>
    <property type="gene ID" value="ENSPLAG00000004647.1"/>
</dbReference>
<evidence type="ECO:0000256" key="1">
    <source>
        <dbReference type="SAM" id="MobiDB-lite"/>
    </source>
</evidence>
<dbReference type="SUPFAM" id="SSF47986">
    <property type="entry name" value="DEATH domain"/>
    <property type="match status" value="1"/>
</dbReference>
<proteinExistence type="predicted"/>
<feature type="domain" description="CARD" evidence="2">
    <location>
        <begin position="1"/>
        <end position="85"/>
    </location>
</feature>
<dbReference type="PROSITE" id="PS50209">
    <property type="entry name" value="CARD"/>
    <property type="match status" value="1"/>
</dbReference>
<dbReference type="GO" id="GO:0042981">
    <property type="term" value="P:regulation of apoptotic process"/>
    <property type="evidence" value="ECO:0007669"/>
    <property type="project" value="InterPro"/>
</dbReference>
<dbReference type="InterPro" id="IPR011029">
    <property type="entry name" value="DEATH-like_dom_sf"/>
</dbReference>
<name>A0A3B3TS70_9TELE</name>